<evidence type="ECO:0000313" key="8">
    <source>
        <dbReference type="EMBL" id="KAK9719651.1"/>
    </source>
</evidence>
<proteinExistence type="inferred from homology"/>
<evidence type="ECO:0000313" key="9">
    <source>
        <dbReference type="Proteomes" id="UP001458880"/>
    </source>
</evidence>
<dbReference type="Pfam" id="PF14050">
    <property type="entry name" value="Nudc_N"/>
    <property type="match status" value="1"/>
</dbReference>
<evidence type="ECO:0000256" key="4">
    <source>
        <dbReference type="ARBA" id="ARBA00022490"/>
    </source>
</evidence>
<name>A0AAW1KIA9_POPJA</name>
<feature type="domain" description="CS" evidence="7">
    <location>
        <begin position="114"/>
        <end position="202"/>
    </location>
</feature>
<dbReference type="GO" id="GO:0005737">
    <property type="term" value="C:cytoplasm"/>
    <property type="evidence" value="ECO:0007669"/>
    <property type="project" value="UniProtKB-SubCell"/>
</dbReference>
<dbReference type="InterPro" id="IPR025934">
    <property type="entry name" value="NudC_N_dom"/>
</dbReference>
<keyword evidence="9" id="KW-1185">Reference proteome</keyword>
<evidence type="ECO:0000256" key="3">
    <source>
        <dbReference type="ARBA" id="ARBA00017641"/>
    </source>
</evidence>
<dbReference type="InterPro" id="IPR037898">
    <property type="entry name" value="NudC_fam"/>
</dbReference>
<evidence type="ECO:0000256" key="6">
    <source>
        <dbReference type="ARBA" id="ARBA00030427"/>
    </source>
</evidence>
<comment type="subcellular location">
    <subcellularLocation>
        <location evidence="1">Cytoplasm</location>
    </subcellularLocation>
</comment>
<keyword evidence="4" id="KW-0963">Cytoplasm</keyword>
<dbReference type="Pfam" id="PF04969">
    <property type="entry name" value="CS"/>
    <property type="match status" value="1"/>
</dbReference>
<dbReference type="AlphaFoldDB" id="A0AAW1KIA9"/>
<reference evidence="8 9" key="1">
    <citation type="journal article" date="2024" name="BMC Genomics">
        <title>De novo assembly and annotation of Popillia japonica's genome with initial clues to its potential as an invasive pest.</title>
        <authorList>
            <person name="Cucini C."/>
            <person name="Boschi S."/>
            <person name="Funari R."/>
            <person name="Cardaioli E."/>
            <person name="Iannotti N."/>
            <person name="Marturano G."/>
            <person name="Paoli F."/>
            <person name="Bruttini M."/>
            <person name="Carapelli A."/>
            <person name="Frati F."/>
            <person name="Nardi F."/>
        </authorList>
    </citation>
    <scope>NUCLEOTIDE SEQUENCE [LARGE SCALE GENOMIC DNA]</scope>
    <source>
        <strain evidence="8">DMR45628</strain>
    </source>
</reference>
<dbReference type="InterPro" id="IPR008978">
    <property type="entry name" value="HSP20-like_chaperone"/>
</dbReference>
<dbReference type="EMBL" id="JASPKY010000217">
    <property type="protein sequence ID" value="KAK9719651.1"/>
    <property type="molecule type" value="Genomic_DNA"/>
</dbReference>
<dbReference type="Proteomes" id="UP001458880">
    <property type="component" value="Unassembled WGS sequence"/>
</dbReference>
<comment type="similarity">
    <text evidence="2">Belongs to the nudC family.</text>
</comment>
<dbReference type="CDD" id="cd06467">
    <property type="entry name" value="p23_NUDC_like"/>
    <property type="match status" value="1"/>
</dbReference>
<dbReference type="SUPFAM" id="SSF49764">
    <property type="entry name" value="HSP20-like chaperones"/>
    <property type="match status" value="1"/>
</dbReference>
<evidence type="ECO:0000256" key="5">
    <source>
        <dbReference type="ARBA" id="ARBA00022553"/>
    </source>
</evidence>
<dbReference type="PANTHER" id="PTHR12356:SF3">
    <property type="entry name" value="NUCLEAR MIGRATION PROTEIN NUDC"/>
    <property type="match status" value="1"/>
</dbReference>
<dbReference type="Gene3D" id="2.60.40.790">
    <property type="match status" value="1"/>
</dbReference>
<keyword evidence="5" id="KW-0597">Phosphoprotein</keyword>
<comment type="caution">
    <text evidence="8">The sequence shown here is derived from an EMBL/GenBank/DDBJ whole genome shotgun (WGS) entry which is preliminary data.</text>
</comment>
<dbReference type="PROSITE" id="PS51203">
    <property type="entry name" value="CS"/>
    <property type="match status" value="1"/>
</dbReference>
<organism evidence="8 9">
    <name type="scientific">Popillia japonica</name>
    <name type="common">Japanese beetle</name>
    <dbReference type="NCBI Taxonomy" id="7064"/>
    <lineage>
        <taxon>Eukaryota</taxon>
        <taxon>Metazoa</taxon>
        <taxon>Ecdysozoa</taxon>
        <taxon>Arthropoda</taxon>
        <taxon>Hexapoda</taxon>
        <taxon>Insecta</taxon>
        <taxon>Pterygota</taxon>
        <taxon>Neoptera</taxon>
        <taxon>Endopterygota</taxon>
        <taxon>Coleoptera</taxon>
        <taxon>Polyphaga</taxon>
        <taxon>Scarabaeiformia</taxon>
        <taxon>Scarabaeidae</taxon>
        <taxon>Rutelinae</taxon>
        <taxon>Popillia</taxon>
    </lineage>
</organism>
<gene>
    <name evidence="8" type="ORF">QE152_g22502</name>
</gene>
<dbReference type="InterPro" id="IPR007052">
    <property type="entry name" value="CS_dom"/>
</dbReference>
<dbReference type="GO" id="GO:0051082">
    <property type="term" value="F:unfolded protein binding"/>
    <property type="evidence" value="ECO:0007669"/>
    <property type="project" value="TreeGrafter"/>
</dbReference>
<evidence type="ECO:0000259" key="7">
    <source>
        <dbReference type="PROSITE" id="PS51203"/>
    </source>
</evidence>
<sequence length="279" mass="31993">MATMATLYYCFDAVFGFLNRRTDFYVTAKTPNSPVGLPEGLAERLVRNTFYKWKPKDLTIESNVPEAVNEAVVETSVEDVSSDLDNATISDTAEVLPTEKKETEFNSSECYNGAVYENYSWSQTISEIDIIVKVPPTVTTKHLIVNISTQNISVKLKNENLIILEGLLCQKCKHTDAIWSFDKGRLEIHLEKAYEMWWDCFLQSEPKLDIAKLDCSRPFEDLSEEAQAKIQELTWNQERKRLGLPTSDEIKMHDKLKKAWDMEGSPFKEPYNPNTVIFN</sequence>
<accession>A0AAW1KIA9</accession>
<dbReference type="PANTHER" id="PTHR12356">
    <property type="entry name" value="NUCLEAR MOVEMENT PROTEIN NUDC"/>
    <property type="match status" value="1"/>
</dbReference>
<evidence type="ECO:0000256" key="1">
    <source>
        <dbReference type="ARBA" id="ARBA00004496"/>
    </source>
</evidence>
<protein>
    <recommendedName>
        <fullName evidence="3">Nuclear migration protein nudC</fullName>
    </recommendedName>
    <alternativeName>
        <fullName evidence="6">Nuclear distribution protein C homolog</fullName>
    </alternativeName>
</protein>
<dbReference type="GO" id="GO:0006457">
    <property type="term" value="P:protein folding"/>
    <property type="evidence" value="ECO:0007669"/>
    <property type="project" value="TreeGrafter"/>
</dbReference>
<evidence type="ECO:0000256" key="2">
    <source>
        <dbReference type="ARBA" id="ARBA00010513"/>
    </source>
</evidence>